<dbReference type="Proteomes" id="UP000813672">
    <property type="component" value="Unassembled WGS sequence"/>
</dbReference>
<dbReference type="EMBL" id="JAGQAF010000029">
    <property type="protein sequence ID" value="MCE8540246.1"/>
    <property type="molecule type" value="Genomic_DNA"/>
</dbReference>
<dbReference type="PIRSF" id="PIRSF012443">
    <property type="entry name" value="UCP012443"/>
    <property type="match status" value="1"/>
</dbReference>
<evidence type="ECO:0000313" key="2">
    <source>
        <dbReference type="EMBL" id="MCE8540246.1"/>
    </source>
</evidence>
<dbReference type="Pfam" id="PF09865">
    <property type="entry name" value="DUF2092"/>
    <property type="match status" value="1"/>
</dbReference>
<comment type="caution">
    <text evidence="2">The sequence shown here is derived from an EMBL/GenBank/DDBJ whole genome shotgun (WGS) entry which is preliminary data.</text>
</comment>
<evidence type="ECO:0000313" key="3">
    <source>
        <dbReference type="Proteomes" id="UP000813672"/>
    </source>
</evidence>
<dbReference type="SUPFAM" id="SSF89392">
    <property type="entry name" value="Prokaryotic lipoproteins and lipoprotein localization factors"/>
    <property type="match status" value="1"/>
</dbReference>
<gene>
    <name evidence="2" type="ORF">KBY27_22505</name>
</gene>
<keyword evidence="1" id="KW-0732">Signal</keyword>
<dbReference type="Gene3D" id="2.50.20.20">
    <property type="match status" value="1"/>
</dbReference>
<dbReference type="InterPro" id="IPR019207">
    <property type="entry name" value="DUF2092"/>
</dbReference>
<dbReference type="AlphaFoldDB" id="A0A9Q3WQ26"/>
<dbReference type="InterPro" id="IPR029046">
    <property type="entry name" value="LolA/LolB/LppX"/>
</dbReference>
<accession>A0A9Q3WQ26</accession>
<protein>
    <submittedName>
        <fullName evidence="2">DUF2092 domain-containing protein</fullName>
    </submittedName>
</protein>
<sequence>MDARQILSNMAEYLAGQKTLSFDFDSSLEVVTSENQKLAITSSGSIAMERPGKIHMTRRGGFATVEASFDGTTLSVANLEANVYAQIEVTGSIDVVIETLRVKYGHPVPGADLLSPNVADVLMSDVTDVKDLGSGIIRGKECDHLAFRADAVDWQIWVSQGETPYPCRYVITTRETAGSPQYMLDISSWGAGSASREFAFTTAAGATRVDPENIPDLDEIAGIYVREGGN</sequence>
<organism evidence="2 3">
    <name type="scientific">Ruegeria pomeroyi</name>
    <dbReference type="NCBI Taxonomy" id="89184"/>
    <lineage>
        <taxon>Bacteria</taxon>
        <taxon>Pseudomonadati</taxon>
        <taxon>Pseudomonadota</taxon>
        <taxon>Alphaproteobacteria</taxon>
        <taxon>Rhodobacterales</taxon>
        <taxon>Roseobacteraceae</taxon>
        <taxon>Ruegeria</taxon>
    </lineage>
</organism>
<evidence type="ECO:0000256" key="1">
    <source>
        <dbReference type="ARBA" id="ARBA00022729"/>
    </source>
</evidence>
<name>A0A9Q3WQ26_9RHOB</name>
<reference evidence="2" key="1">
    <citation type="journal article" date="2021" name="Environ. Microbiol.">
        <title>Cryptic niche differentiation of novel sediment ecotypes of Rugeria pomeroyi correlates with nitrate respiration.</title>
        <authorList>
            <person name="Lin X."/>
            <person name="McNichol J."/>
            <person name="Chu X."/>
            <person name="Qian Y."/>
            <person name="Luo H."/>
        </authorList>
    </citation>
    <scope>NUCLEOTIDE SEQUENCE</scope>
    <source>
        <strain evidence="2">SZCCDBB064</strain>
    </source>
</reference>
<proteinExistence type="predicted"/>